<accession>A0A7X1PJF6</accession>
<keyword evidence="3" id="KW-0167">Capsid protein</keyword>
<sequence>MHRAFMGDDRIRRPAATGTLLILVLASLHASGPVQAASKSATIGFRLTVAQACEAGGKTGAAAVNFGTLDMGTVPSLRNQVEAAGTLSNAGAIRVKCAPGIAYKVFLGKGRNDTGTQRRMIGPQGGLIEYGLYQDSGHSRPWDRTNGVSGQGSGADALLPVYSVVKPQRTPVAGVYRDTVQVVVEW</sequence>
<dbReference type="SMART" id="SM00972">
    <property type="entry name" value="SCPU"/>
    <property type="match status" value="1"/>
</dbReference>
<keyword evidence="1" id="KW-0732">Signal</keyword>
<evidence type="ECO:0000313" key="4">
    <source>
        <dbReference type="Proteomes" id="UP000486534"/>
    </source>
</evidence>
<evidence type="ECO:0000256" key="1">
    <source>
        <dbReference type="SAM" id="SignalP"/>
    </source>
</evidence>
<name>A0A7X1PJF6_9PSED</name>
<dbReference type="PANTHER" id="PTHR37089">
    <property type="entry name" value="PROTEIN U-RELATED"/>
    <property type="match status" value="1"/>
</dbReference>
<comment type="caution">
    <text evidence="3">The sequence shown here is derived from an EMBL/GenBank/DDBJ whole genome shotgun (WGS) entry which is preliminary data.</text>
</comment>
<organism evidence="3 4">
    <name type="scientific">Pseudomonas piscis</name>
    <dbReference type="NCBI Taxonomy" id="2614538"/>
    <lineage>
        <taxon>Bacteria</taxon>
        <taxon>Pseudomonadati</taxon>
        <taxon>Pseudomonadota</taxon>
        <taxon>Gammaproteobacteria</taxon>
        <taxon>Pseudomonadales</taxon>
        <taxon>Pseudomonadaceae</taxon>
        <taxon>Pseudomonas</taxon>
    </lineage>
</organism>
<proteinExistence type="predicted"/>
<feature type="signal peptide" evidence="1">
    <location>
        <begin position="1"/>
        <end position="36"/>
    </location>
</feature>
<evidence type="ECO:0000259" key="2">
    <source>
        <dbReference type="Pfam" id="PF05229"/>
    </source>
</evidence>
<protein>
    <submittedName>
        <fullName evidence="3">Spore coat protein U</fullName>
    </submittedName>
</protein>
<feature type="domain" description="Spore coat protein U/FanG" evidence="2">
    <location>
        <begin position="41"/>
        <end position="182"/>
    </location>
</feature>
<gene>
    <name evidence="3" type="ORF">GDH07_07250</name>
</gene>
<dbReference type="RefSeq" id="WP_152897023.1">
    <property type="nucleotide sequence ID" value="NZ_WHUV01000001.1"/>
</dbReference>
<feature type="chain" id="PRO_5031031077" evidence="1">
    <location>
        <begin position="37"/>
        <end position="186"/>
    </location>
</feature>
<dbReference type="Proteomes" id="UP000486534">
    <property type="component" value="Unassembled WGS sequence"/>
</dbReference>
<keyword evidence="3" id="KW-0946">Virion</keyword>
<dbReference type="InterPro" id="IPR053167">
    <property type="entry name" value="Spore_coat_component"/>
</dbReference>
<reference evidence="3 4" key="1">
    <citation type="submission" date="2019-10" db="EMBL/GenBank/DDBJ databases">
        <title>Pseudomonas dajingensis sp. nov., isolated from the profound head ulcers of farmed Murray cod (Maccullochella peelii peelii).</title>
        <authorList>
            <person name="Liu Y."/>
        </authorList>
    </citation>
    <scope>NUCLEOTIDE SEQUENCE [LARGE SCALE GENOMIC DNA]</scope>
    <source>
        <strain evidence="3 4">MC042</strain>
    </source>
</reference>
<dbReference type="InterPro" id="IPR007893">
    <property type="entry name" value="Spore_coat_U/FanG"/>
</dbReference>
<dbReference type="EMBL" id="WHUV01000001">
    <property type="protein sequence ID" value="MQA53120.1"/>
    <property type="molecule type" value="Genomic_DNA"/>
</dbReference>
<dbReference type="AlphaFoldDB" id="A0A7X1PJF6"/>
<evidence type="ECO:0000313" key="3">
    <source>
        <dbReference type="EMBL" id="MQA53120.1"/>
    </source>
</evidence>
<dbReference type="Pfam" id="PF05229">
    <property type="entry name" value="SCPU"/>
    <property type="match status" value="1"/>
</dbReference>